<dbReference type="Pfam" id="PF17042">
    <property type="entry name" value="NBD_C"/>
    <property type="match status" value="1"/>
</dbReference>
<gene>
    <name evidence="9" type="ORF">BN996_00116</name>
</gene>
<comment type="similarity">
    <text evidence="1">Belongs to the four-carbon acid sugar kinase family.</text>
</comment>
<dbReference type="EMBL" id="CSTE01000001">
    <property type="protein sequence ID" value="CQR48669.1"/>
    <property type="molecule type" value="Genomic_DNA"/>
</dbReference>
<evidence type="ECO:0000256" key="3">
    <source>
        <dbReference type="ARBA" id="ARBA00022741"/>
    </source>
</evidence>
<evidence type="ECO:0000313" key="9">
    <source>
        <dbReference type="EMBL" id="CQR48669.1"/>
    </source>
</evidence>
<evidence type="ECO:0000256" key="4">
    <source>
        <dbReference type="ARBA" id="ARBA00022777"/>
    </source>
</evidence>
<evidence type="ECO:0008006" key="11">
    <source>
        <dbReference type="Google" id="ProtNLM"/>
    </source>
</evidence>
<keyword evidence="4" id="KW-0418">Kinase</keyword>
<feature type="domain" description="Four-carbon acid sugar kinase nucleotide binding" evidence="8">
    <location>
        <begin position="236"/>
        <end position="402"/>
    </location>
</feature>
<dbReference type="AlphaFoldDB" id="A0A0D6JLA8"/>
<evidence type="ECO:0000256" key="1">
    <source>
        <dbReference type="ARBA" id="ARBA00005715"/>
    </source>
</evidence>
<organism evidence="9 10">
    <name type="scientific">Haloferax massiliensis</name>
    <dbReference type="NCBI Taxonomy" id="1476858"/>
    <lineage>
        <taxon>Archaea</taxon>
        <taxon>Methanobacteriati</taxon>
        <taxon>Methanobacteriota</taxon>
        <taxon>Stenosarchaea group</taxon>
        <taxon>Halobacteria</taxon>
        <taxon>Halobacteriales</taxon>
        <taxon>Haloferacaceae</taxon>
        <taxon>Haloferax</taxon>
    </lineage>
</organism>
<feature type="domain" description="Four-carbon acid sugar kinase N-terminal" evidence="7">
    <location>
        <begin position="7"/>
        <end position="223"/>
    </location>
</feature>
<sequence length="412" mass="42292">MADLNAVVIADDITGANDTGSQFASRGYRTNVVFDPSTPADCDVLVVDTETREAPPTEAYDSVRTAVTAHDAPVLYKKLDSTLRGNVADELTALLDAATPDLLLLAPAFPANGRTTEGGVQLVDGKPVLRTLTDSENLPSTSSVVELLSSVPYPVETVHTDIVDAGRQAVRSRLTEIHGRHDEPTVVVADATSQTHLRLLAEGADQLTAGVAYAGSGGLAGALSLSPSGGGEGAVLGVAGSISETSFEQLAAVPDDALVALDPEAMLERPEEAAASALGLLLDAQCVHGFAVVASAASPEAVDAVNRTADALGLDEAAVKDRIAAALRATVRTVHESRPLTGLFTTGGSTTIAVLDELDVTSLDLTGIELAEGVPLTRVRGGPADETLLVTKAGSFGDPTTIVNCLDFIGTR</sequence>
<dbReference type="GO" id="GO:0005524">
    <property type="term" value="F:ATP binding"/>
    <property type="evidence" value="ECO:0007669"/>
    <property type="project" value="UniProtKB-KW"/>
</dbReference>
<dbReference type="Gene3D" id="3.40.50.10840">
    <property type="entry name" value="Putative sugar-binding, N-terminal domain"/>
    <property type="match status" value="1"/>
</dbReference>
<dbReference type="InterPro" id="IPR042213">
    <property type="entry name" value="NBD_C_sf"/>
</dbReference>
<keyword evidence="10" id="KW-1185">Reference proteome</keyword>
<proteinExistence type="inferred from homology"/>
<dbReference type="InterPro" id="IPR031475">
    <property type="entry name" value="NBD_C"/>
</dbReference>
<dbReference type="Gene3D" id="3.40.980.20">
    <property type="entry name" value="Four-carbon acid sugar kinase, nucleotide binding domain"/>
    <property type="match status" value="1"/>
</dbReference>
<dbReference type="Proteomes" id="UP000198902">
    <property type="component" value="Unassembled WGS sequence"/>
</dbReference>
<evidence type="ECO:0000256" key="2">
    <source>
        <dbReference type="ARBA" id="ARBA00022679"/>
    </source>
</evidence>
<dbReference type="InterPro" id="IPR037051">
    <property type="entry name" value="4-carb_acid_sugar_kinase_N_sf"/>
</dbReference>
<keyword evidence="5" id="KW-0067">ATP-binding</keyword>
<evidence type="ECO:0000259" key="7">
    <source>
        <dbReference type="Pfam" id="PF07005"/>
    </source>
</evidence>
<accession>A0A0D6JLA8</accession>
<name>A0A0D6JLA8_9EURY</name>
<keyword evidence="6" id="KW-0119">Carbohydrate metabolism</keyword>
<keyword evidence="2" id="KW-0808">Transferase</keyword>
<dbReference type="OrthoDB" id="290533at2157"/>
<dbReference type="Pfam" id="PF07005">
    <property type="entry name" value="SBD_N"/>
    <property type="match status" value="1"/>
</dbReference>
<dbReference type="GO" id="GO:0016301">
    <property type="term" value="F:kinase activity"/>
    <property type="evidence" value="ECO:0007669"/>
    <property type="project" value="UniProtKB-KW"/>
</dbReference>
<dbReference type="RefSeq" id="WP_089776730.1">
    <property type="nucleotide sequence ID" value="NZ_CABLRR010000001.1"/>
</dbReference>
<dbReference type="SUPFAM" id="SSF142764">
    <property type="entry name" value="YgbK-like"/>
    <property type="match status" value="1"/>
</dbReference>
<dbReference type="InterPro" id="IPR010737">
    <property type="entry name" value="4-carb_acid_sugar_kinase_N"/>
</dbReference>
<keyword evidence="3" id="KW-0547">Nucleotide-binding</keyword>
<evidence type="ECO:0000313" key="10">
    <source>
        <dbReference type="Proteomes" id="UP000198902"/>
    </source>
</evidence>
<protein>
    <recommendedName>
        <fullName evidence="11">D-threonate kinase</fullName>
    </recommendedName>
</protein>
<evidence type="ECO:0000259" key="8">
    <source>
        <dbReference type="Pfam" id="PF17042"/>
    </source>
</evidence>
<evidence type="ECO:0000256" key="6">
    <source>
        <dbReference type="ARBA" id="ARBA00023277"/>
    </source>
</evidence>
<evidence type="ECO:0000256" key="5">
    <source>
        <dbReference type="ARBA" id="ARBA00022840"/>
    </source>
</evidence>
<reference evidence="10" key="1">
    <citation type="submission" date="2015-03" db="EMBL/GenBank/DDBJ databases">
        <authorList>
            <person name="Urmite Genomes"/>
        </authorList>
    </citation>
    <scope>NUCLEOTIDE SEQUENCE [LARGE SCALE GENOMIC DNA]</scope>
    <source>
        <strain evidence="10">Arc-Hr</strain>
    </source>
</reference>